<reference evidence="1" key="1">
    <citation type="submission" date="2021-01" db="EMBL/GenBank/DDBJ databases">
        <authorList>
            <person name="Sun Q."/>
        </authorList>
    </citation>
    <scope>NUCLEOTIDE SEQUENCE</scope>
    <source>
        <strain evidence="1">YIM B02566</strain>
    </source>
</reference>
<name>A0ACC5R0Y7_9HYPH</name>
<evidence type="ECO:0000313" key="2">
    <source>
        <dbReference type="Proteomes" id="UP000616151"/>
    </source>
</evidence>
<proteinExistence type="predicted"/>
<sequence length="334" mass="36265">MNALPDPRTLDLIPEQTVPVTVLTGFLGSGKTSLIRRLLALPQAADTAVIVNEFGEIGLDHLLIESVDENIVVLPGGCLCCQAQGDLARALRSLQDKVALGRIPPFARVIVETSGLAYPTAILQAFVSDPLRLSRYRLTGLVTVIDAVLGLGQIWRHETARAQLALADRLLVTKLDLTDERGRSRLMNELRRLSGVPIEAAATDAQLATQLFDMAPAVHQHLTSVATWHAAAFDSLVLRLSSPVDLHAFQAGIENLAHQRGESLLRLKAMADITGDDRPVSFHAVQHLVAPPRFLEAIPRTAPRVLVAIFMAGAGEDIRRDLRDVMVRAVEGVR</sequence>
<dbReference type="Proteomes" id="UP000616151">
    <property type="component" value="Unassembled WGS sequence"/>
</dbReference>
<accession>A0ACC5R0Y7</accession>
<gene>
    <name evidence="1" type="ORF">JHL16_06980</name>
</gene>
<evidence type="ECO:0000313" key="1">
    <source>
        <dbReference type="EMBL" id="MBK1866093.1"/>
    </source>
</evidence>
<protein>
    <submittedName>
        <fullName evidence="1">GTP-binding protein</fullName>
    </submittedName>
</protein>
<organism evidence="1 2">
    <name type="scientific">Taklimakanibacter albus</name>
    <dbReference type="NCBI Taxonomy" id="2800327"/>
    <lineage>
        <taxon>Bacteria</taxon>
        <taxon>Pseudomonadati</taxon>
        <taxon>Pseudomonadota</taxon>
        <taxon>Alphaproteobacteria</taxon>
        <taxon>Hyphomicrobiales</taxon>
        <taxon>Aestuariivirgaceae</taxon>
        <taxon>Taklimakanibacter</taxon>
    </lineage>
</organism>
<comment type="caution">
    <text evidence="1">The sequence shown here is derived from an EMBL/GenBank/DDBJ whole genome shotgun (WGS) entry which is preliminary data.</text>
</comment>
<dbReference type="EMBL" id="JAENHL010000006">
    <property type="protein sequence ID" value="MBK1866093.1"/>
    <property type="molecule type" value="Genomic_DNA"/>
</dbReference>
<keyword evidence="2" id="KW-1185">Reference proteome</keyword>